<proteinExistence type="inferred from homology"/>
<feature type="transmembrane region" description="Helical" evidence="7">
    <location>
        <begin position="255"/>
        <end position="274"/>
    </location>
</feature>
<evidence type="ECO:0000256" key="7">
    <source>
        <dbReference type="RuleBase" id="RU363032"/>
    </source>
</evidence>
<dbReference type="InterPro" id="IPR000515">
    <property type="entry name" value="MetI-like"/>
</dbReference>
<keyword evidence="6 7" id="KW-0472">Membrane</keyword>
<feature type="domain" description="ABC transmembrane type-1" evidence="8">
    <location>
        <begin position="86"/>
        <end position="275"/>
    </location>
</feature>
<dbReference type="Pfam" id="PF00528">
    <property type="entry name" value="BPD_transp_1"/>
    <property type="match status" value="1"/>
</dbReference>
<feature type="transmembrane region" description="Helical" evidence="7">
    <location>
        <begin position="88"/>
        <end position="113"/>
    </location>
</feature>
<feature type="transmembrane region" description="Helical" evidence="7">
    <location>
        <begin position="178"/>
        <end position="195"/>
    </location>
</feature>
<accession>A0A1X7MTD1</accession>
<evidence type="ECO:0000259" key="8">
    <source>
        <dbReference type="PROSITE" id="PS50928"/>
    </source>
</evidence>
<keyword evidence="5 7" id="KW-1133">Transmembrane helix</keyword>
<gene>
    <name evidence="9" type="ORF">SAMN06295885_0094</name>
</gene>
<keyword evidence="3" id="KW-1003">Cell membrane</keyword>
<dbReference type="InterPro" id="IPR050366">
    <property type="entry name" value="BP-dependent_transpt_permease"/>
</dbReference>
<evidence type="ECO:0000256" key="2">
    <source>
        <dbReference type="ARBA" id="ARBA00022448"/>
    </source>
</evidence>
<dbReference type="GO" id="GO:0055085">
    <property type="term" value="P:transmembrane transport"/>
    <property type="evidence" value="ECO:0007669"/>
    <property type="project" value="InterPro"/>
</dbReference>
<dbReference type="Proteomes" id="UP000193711">
    <property type="component" value="Unassembled WGS sequence"/>
</dbReference>
<name>A0A1X7MTD1_9MICO</name>
<keyword evidence="2 7" id="KW-0813">Transport</keyword>
<dbReference type="CDD" id="cd06261">
    <property type="entry name" value="TM_PBP2"/>
    <property type="match status" value="1"/>
</dbReference>
<evidence type="ECO:0000313" key="10">
    <source>
        <dbReference type="Proteomes" id="UP000193711"/>
    </source>
</evidence>
<dbReference type="SUPFAM" id="SSF161098">
    <property type="entry name" value="MetI-like"/>
    <property type="match status" value="1"/>
</dbReference>
<sequence>MTTEVIKTRTRWQLASSHLSTPSLVLAVAMLAVVALVVAVVPFLPTFDPYSQDLAGSRAVPFTDPAHLLGTDALGRDTLSRLAVATRVSLLVALGAVAISAVVGLAIGLLAGWRRGRLDSFLMAVGDVQLAIPVVLLLIVLVAALGSSPLLLVTLLGLTNWVGYGRVTRSLAVSLREREFVAAVTAAGGGGWWIVRKHLLPNVLPQVLILAAFEIGVVITIESSLSFLGLGIQPPTPSLGLMINEGQKYLQTDPALTLLPALMILFVIGGIQFVSQGIAGRSRR</sequence>
<dbReference type="AlphaFoldDB" id="A0A1X7MTD1"/>
<evidence type="ECO:0000313" key="9">
    <source>
        <dbReference type="EMBL" id="SMH28072.1"/>
    </source>
</evidence>
<organism evidence="9 10">
    <name type="scientific">Rathayibacter oskolensis</name>
    <dbReference type="NCBI Taxonomy" id="1891671"/>
    <lineage>
        <taxon>Bacteria</taxon>
        <taxon>Bacillati</taxon>
        <taxon>Actinomycetota</taxon>
        <taxon>Actinomycetes</taxon>
        <taxon>Micrococcales</taxon>
        <taxon>Microbacteriaceae</taxon>
        <taxon>Rathayibacter</taxon>
    </lineage>
</organism>
<comment type="similarity">
    <text evidence="7">Belongs to the binding-protein-dependent transport system permease family.</text>
</comment>
<dbReference type="PANTHER" id="PTHR43386">
    <property type="entry name" value="OLIGOPEPTIDE TRANSPORT SYSTEM PERMEASE PROTEIN APPC"/>
    <property type="match status" value="1"/>
</dbReference>
<dbReference type="InterPro" id="IPR035906">
    <property type="entry name" value="MetI-like_sf"/>
</dbReference>
<feature type="transmembrane region" description="Helical" evidence="7">
    <location>
        <begin position="21"/>
        <end position="44"/>
    </location>
</feature>
<evidence type="ECO:0000256" key="6">
    <source>
        <dbReference type="ARBA" id="ARBA00023136"/>
    </source>
</evidence>
<evidence type="ECO:0000256" key="5">
    <source>
        <dbReference type="ARBA" id="ARBA00022989"/>
    </source>
</evidence>
<keyword evidence="4 7" id="KW-0812">Transmembrane</keyword>
<dbReference type="GO" id="GO:0005886">
    <property type="term" value="C:plasma membrane"/>
    <property type="evidence" value="ECO:0007669"/>
    <property type="project" value="UniProtKB-SubCell"/>
</dbReference>
<dbReference type="EMBL" id="FXBM01000001">
    <property type="protein sequence ID" value="SMH28072.1"/>
    <property type="molecule type" value="Genomic_DNA"/>
</dbReference>
<evidence type="ECO:0000256" key="1">
    <source>
        <dbReference type="ARBA" id="ARBA00004651"/>
    </source>
</evidence>
<feature type="transmembrane region" description="Helical" evidence="7">
    <location>
        <begin position="134"/>
        <end position="158"/>
    </location>
</feature>
<dbReference type="OrthoDB" id="9812701at2"/>
<evidence type="ECO:0000256" key="4">
    <source>
        <dbReference type="ARBA" id="ARBA00022692"/>
    </source>
</evidence>
<reference evidence="10" key="1">
    <citation type="submission" date="2017-04" db="EMBL/GenBank/DDBJ databases">
        <authorList>
            <person name="Varghese N."/>
            <person name="Submissions S."/>
        </authorList>
    </citation>
    <scope>NUCLEOTIDE SEQUENCE [LARGE SCALE GENOMIC DNA]</scope>
    <source>
        <strain evidence="10">VKM Ac-2121</strain>
    </source>
</reference>
<dbReference type="Gene3D" id="1.10.3720.10">
    <property type="entry name" value="MetI-like"/>
    <property type="match status" value="1"/>
</dbReference>
<dbReference type="PROSITE" id="PS50928">
    <property type="entry name" value="ABC_TM1"/>
    <property type="match status" value="1"/>
</dbReference>
<comment type="subcellular location">
    <subcellularLocation>
        <location evidence="1 7">Cell membrane</location>
        <topology evidence="1 7">Multi-pass membrane protein</topology>
    </subcellularLocation>
</comment>
<evidence type="ECO:0000256" key="3">
    <source>
        <dbReference type="ARBA" id="ARBA00022475"/>
    </source>
</evidence>
<dbReference type="RefSeq" id="WP_085474659.1">
    <property type="nucleotide sequence ID" value="NZ_FXBM01000001.1"/>
</dbReference>
<keyword evidence="10" id="KW-1185">Reference proteome</keyword>
<feature type="transmembrane region" description="Helical" evidence="7">
    <location>
        <begin position="207"/>
        <end position="232"/>
    </location>
</feature>
<dbReference type="STRING" id="1891671.SAMN06295885_0094"/>
<protein>
    <submittedName>
        <fullName evidence="9">Peptide/nickel transport system permease protein</fullName>
    </submittedName>
</protein>
<dbReference type="PANTHER" id="PTHR43386:SF1">
    <property type="entry name" value="D,D-DIPEPTIDE TRANSPORT SYSTEM PERMEASE PROTEIN DDPC-RELATED"/>
    <property type="match status" value="1"/>
</dbReference>